<dbReference type="InterPro" id="IPR000182">
    <property type="entry name" value="GNAT_dom"/>
</dbReference>
<proteinExistence type="predicted"/>
<evidence type="ECO:0000313" key="2">
    <source>
        <dbReference type="EMBL" id="RDK05058.1"/>
    </source>
</evidence>
<evidence type="ECO:0000259" key="1">
    <source>
        <dbReference type="PROSITE" id="PS51186"/>
    </source>
</evidence>
<dbReference type="SUPFAM" id="SSF55729">
    <property type="entry name" value="Acyl-CoA N-acyltransferases (Nat)"/>
    <property type="match status" value="1"/>
</dbReference>
<dbReference type="PROSITE" id="PS51186">
    <property type="entry name" value="GNAT"/>
    <property type="match status" value="1"/>
</dbReference>
<dbReference type="CDD" id="cd04301">
    <property type="entry name" value="NAT_SF"/>
    <property type="match status" value="1"/>
</dbReference>
<dbReference type="Pfam" id="PF13508">
    <property type="entry name" value="Acetyltransf_7"/>
    <property type="match status" value="1"/>
</dbReference>
<protein>
    <submittedName>
        <fullName evidence="2">GNAT family N-acetyltransferase</fullName>
    </submittedName>
</protein>
<dbReference type="Gene3D" id="3.40.630.30">
    <property type="match status" value="1"/>
</dbReference>
<keyword evidence="3" id="KW-1185">Reference proteome</keyword>
<comment type="caution">
    <text evidence="2">The sequence shown here is derived from an EMBL/GenBank/DDBJ whole genome shotgun (WGS) entry which is preliminary data.</text>
</comment>
<sequence>MIMLTDVVLRSAFRSDWHHIAALLEQCGLPTSDTSEIVEDFQVALYENRIIGCAAAEHHGSSVLIRSVAVEPAYRDRGIAGCLVEALLMRARGTEAHEAYIFSTVAPAYFARWGFSLVETEDVPLEVMSSPAVQRAALTSALCMRCELK</sequence>
<dbReference type="InterPro" id="IPR016181">
    <property type="entry name" value="Acyl_CoA_acyltransferase"/>
</dbReference>
<dbReference type="GO" id="GO:0016747">
    <property type="term" value="F:acyltransferase activity, transferring groups other than amino-acyl groups"/>
    <property type="evidence" value="ECO:0007669"/>
    <property type="project" value="InterPro"/>
</dbReference>
<evidence type="ECO:0000313" key="3">
    <source>
        <dbReference type="Proteomes" id="UP000255165"/>
    </source>
</evidence>
<keyword evidence="2" id="KW-0808">Transferase</keyword>
<accession>A0A370NHI8</accession>
<reference evidence="3" key="1">
    <citation type="submission" date="2018-06" db="EMBL/GenBank/DDBJ databases">
        <authorList>
            <person name="Feng T."/>
            <person name="Jeon C.O."/>
        </authorList>
    </citation>
    <scope>NUCLEOTIDE SEQUENCE [LARGE SCALE GENOMIC DNA]</scope>
    <source>
        <strain evidence="3">S23</strain>
    </source>
</reference>
<gene>
    <name evidence="2" type="ORF">DN412_39215</name>
</gene>
<name>A0A370NHI8_9BURK</name>
<dbReference type="AlphaFoldDB" id="A0A370NHI8"/>
<feature type="domain" description="N-acetyltransferase" evidence="1">
    <location>
        <begin position="7"/>
        <end position="149"/>
    </location>
</feature>
<dbReference type="EMBL" id="QKWJ01000118">
    <property type="protein sequence ID" value="RDK05058.1"/>
    <property type="molecule type" value="Genomic_DNA"/>
</dbReference>
<organism evidence="2 3">
    <name type="scientific">Cupriavidus lacunae</name>
    <dbReference type="NCBI Taxonomy" id="2666307"/>
    <lineage>
        <taxon>Bacteria</taxon>
        <taxon>Pseudomonadati</taxon>
        <taxon>Pseudomonadota</taxon>
        <taxon>Betaproteobacteria</taxon>
        <taxon>Burkholderiales</taxon>
        <taxon>Burkholderiaceae</taxon>
        <taxon>Cupriavidus</taxon>
    </lineage>
</organism>
<dbReference type="Proteomes" id="UP000255165">
    <property type="component" value="Unassembled WGS sequence"/>
</dbReference>